<dbReference type="PRINTS" id="PR00080">
    <property type="entry name" value="SDRFAMILY"/>
</dbReference>
<evidence type="ECO:0000313" key="5">
    <source>
        <dbReference type="Proteomes" id="UP000002171"/>
    </source>
</evidence>
<keyword evidence="5" id="KW-1185">Reference proteome</keyword>
<dbReference type="PRINTS" id="PR00081">
    <property type="entry name" value="GDHRDH"/>
</dbReference>
<comment type="caution">
    <text evidence="4">The sequence shown here is derived from an EMBL/GenBank/DDBJ whole genome shotgun (WGS) entry which is preliminary data.</text>
</comment>
<dbReference type="InterPro" id="IPR020904">
    <property type="entry name" value="Sc_DH/Rdtase_CS"/>
</dbReference>
<dbReference type="Gene3D" id="3.40.50.720">
    <property type="entry name" value="NAD(P)-binding Rossmann-like Domain"/>
    <property type="match status" value="1"/>
</dbReference>
<dbReference type="Proteomes" id="UP000002171">
    <property type="component" value="Unassembled WGS sequence"/>
</dbReference>
<gene>
    <name evidence="4" type="ORF">MED92_13428</name>
</gene>
<dbReference type="GO" id="GO:0016491">
    <property type="term" value="F:oxidoreductase activity"/>
    <property type="evidence" value="ECO:0007669"/>
    <property type="project" value="UniProtKB-KW"/>
</dbReference>
<sequence length="269" mass="28757">MTKTILITGSTDGIGLATALRLAEEGHHILLHGRSEKKLAEAQNKLKQVEGSGGVSCYQADLSVMADVVRFAEKVKAEQTHIDVLINNAGIFKTEERITSDGLDVRFAVNTVAPYLLTEKLLPMLGNQGRVINLSSAAQSEVNLEALLGVVSVEQDFNAYAQSKLAITMWSRVLAKSLTAGPAVIAVNPGSMLGTNMVQKGFGVSGNDISIGVNILTALALDDKYQQCSGQYFDNDAGHFADPHIDALDQHKSVAVVDAIKNILTELKL</sequence>
<accession>A0A7U8C698</accession>
<dbReference type="InterPro" id="IPR036291">
    <property type="entry name" value="NAD(P)-bd_dom_sf"/>
</dbReference>
<reference evidence="4 5" key="1">
    <citation type="submission" date="2006-02" db="EMBL/GenBank/DDBJ databases">
        <authorList>
            <person name="Pinhassi J."/>
            <person name="Pedros-Alio C."/>
            <person name="Ferriera S."/>
            <person name="Johnson J."/>
            <person name="Kravitz S."/>
            <person name="Halpern A."/>
            <person name="Remington K."/>
            <person name="Beeson K."/>
            <person name="Tran B."/>
            <person name="Rogers Y.-H."/>
            <person name="Friedman R."/>
            <person name="Venter J.C."/>
        </authorList>
    </citation>
    <scope>NUCLEOTIDE SEQUENCE [LARGE SCALE GENOMIC DNA]</scope>
    <source>
        <strain evidence="4 5">MED92</strain>
    </source>
</reference>
<dbReference type="Pfam" id="PF00106">
    <property type="entry name" value="adh_short"/>
    <property type="match status" value="1"/>
</dbReference>
<dbReference type="PANTHER" id="PTHR24320">
    <property type="entry name" value="RETINOL DEHYDROGENASE"/>
    <property type="match status" value="1"/>
</dbReference>
<dbReference type="InterPro" id="IPR002347">
    <property type="entry name" value="SDR_fam"/>
</dbReference>
<organism evidence="4 5">
    <name type="scientific">Neptuniibacter caesariensis</name>
    <dbReference type="NCBI Taxonomy" id="207954"/>
    <lineage>
        <taxon>Bacteria</taxon>
        <taxon>Pseudomonadati</taxon>
        <taxon>Pseudomonadota</taxon>
        <taxon>Gammaproteobacteria</taxon>
        <taxon>Oceanospirillales</taxon>
        <taxon>Oceanospirillaceae</taxon>
        <taxon>Neptuniibacter</taxon>
    </lineage>
</organism>
<dbReference type="EMBL" id="AAOW01000014">
    <property type="protein sequence ID" value="EAR60679.1"/>
    <property type="molecule type" value="Genomic_DNA"/>
</dbReference>
<dbReference type="AlphaFoldDB" id="A0A7U8C698"/>
<evidence type="ECO:0000256" key="3">
    <source>
        <dbReference type="RuleBase" id="RU000363"/>
    </source>
</evidence>
<comment type="similarity">
    <text evidence="1 3">Belongs to the short-chain dehydrogenases/reductases (SDR) family.</text>
</comment>
<evidence type="ECO:0000256" key="1">
    <source>
        <dbReference type="ARBA" id="ARBA00006484"/>
    </source>
</evidence>
<proteinExistence type="inferred from homology"/>
<evidence type="ECO:0000313" key="4">
    <source>
        <dbReference type="EMBL" id="EAR60679.1"/>
    </source>
</evidence>
<evidence type="ECO:0000256" key="2">
    <source>
        <dbReference type="ARBA" id="ARBA00023002"/>
    </source>
</evidence>
<dbReference type="OrthoDB" id="109589at2"/>
<dbReference type="SUPFAM" id="SSF51735">
    <property type="entry name" value="NAD(P)-binding Rossmann-fold domains"/>
    <property type="match status" value="1"/>
</dbReference>
<dbReference type="PROSITE" id="PS00061">
    <property type="entry name" value="ADH_SHORT"/>
    <property type="match status" value="1"/>
</dbReference>
<protein>
    <submittedName>
        <fullName evidence="4">Probable oxidoreductase</fullName>
    </submittedName>
</protein>
<keyword evidence="2" id="KW-0560">Oxidoreductase</keyword>
<name>A0A7U8C698_NEPCE</name>
<dbReference type="PANTHER" id="PTHR24320:SF148">
    <property type="entry name" value="NAD(P)-BINDING ROSSMANN-FOLD SUPERFAMILY PROTEIN"/>
    <property type="match status" value="1"/>
</dbReference>
<dbReference type="RefSeq" id="WP_007020351.1">
    <property type="nucleotide sequence ID" value="NZ_CH724125.1"/>
</dbReference>